<reference evidence="1" key="2">
    <citation type="journal article" date="2022" name="Syst. Appl. Microbiol.">
        <title>Chromohalobacter moromii sp. nov., a moderately halophilic bacterium isolated from lupine-based moromi fermentation.</title>
        <authorList>
            <person name="Lulf R.H."/>
            <person name="Hilgarth M."/>
            <person name="Ehrmann M.A."/>
        </authorList>
    </citation>
    <scope>NUCLEOTIDE SEQUENCE</scope>
    <source>
        <strain evidence="1">TMW 2.2304</strain>
    </source>
</reference>
<dbReference type="EMBL" id="JAHXDE010000003">
    <property type="protein sequence ID" value="MCT8505402.1"/>
    <property type="molecule type" value="Genomic_DNA"/>
</dbReference>
<reference evidence="1" key="1">
    <citation type="submission" date="2021-07" db="EMBL/GenBank/DDBJ databases">
        <authorList>
            <person name="Luelf R.H."/>
        </authorList>
    </citation>
    <scope>NUCLEOTIDE SEQUENCE</scope>
    <source>
        <strain evidence="1">TMW 2.2304</strain>
    </source>
</reference>
<proteinExistence type="predicted"/>
<gene>
    <name evidence="1" type="ORF">KZO87_08420</name>
</gene>
<dbReference type="Proteomes" id="UP001145353">
    <property type="component" value="Unassembled WGS sequence"/>
</dbReference>
<dbReference type="AlphaFoldDB" id="A0A9X2X356"/>
<accession>A0A9X2X356</accession>
<evidence type="ECO:0000313" key="1">
    <source>
        <dbReference type="EMBL" id="MCT8505402.1"/>
    </source>
</evidence>
<dbReference type="RefSeq" id="WP_247640164.1">
    <property type="nucleotide sequence ID" value="NZ_JAHXCZ010000003.1"/>
</dbReference>
<evidence type="ECO:0000313" key="2">
    <source>
        <dbReference type="Proteomes" id="UP001145353"/>
    </source>
</evidence>
<organism evidence="1 2">
    <name type="scientific">Chromohalobacter moromii</name>
    <dbReference type="NCBI Taxonomy" id="2860329"/>
    <lineage>
        <taxon>Bacteria</taxon>
        <taxon>Pseudomonadati</taxon>
        <taxon>Pseudomonadota</taxon>
        <taxon>Gammaproteobacteria</taxon>
        <taxon>Oceanospirillales</taxon>
        <taxon>Halomonadaceae</taxon>
        <taxon>Chromohalobacter</taxon>
    </lineage>
</organism>
<sequence length="368" mass="41408">MKIAVKGLRRVITALDWREKCFTNAFSVYTKSQQYVRENMSRRPATKKLHYVRAVYTPNNRPQESFSSLVRTALQRLPNVADTKVAVRTLGVVGVRQRHTGWENEAEPMMLAIGAGAPGESFGTFGADVAATHDDDAPEPPPENRAFKLADAFVLLDEDELLICADGAMRGYSSVARYLRALFDQANLSPNTQTFELEPASNQEKRRTLEQEGVREMRLKGTLYAATQELDDQEPQGMTSAWRRFRKVVQGVFAEDVEDDLQRAILAGHWGDFNVTTTISPSGGTRAEPVVLSTLDEAALDVIDEIPDDSEVVIKTRQGNEIRSGDVILTKDVRLGRKEDQNDLDHLEVWDELQTFRSELRQRGAWQR</sequence>
<keyword evidence="2" id="KW-1185">Reference proteome</keyword>
<protein>
    <submittedName>
        <fullName evidence="1">Uncharacterized protein</fullName>
    </submittedName>
</protein>
<comment type="caution">
    <text evidence="1">The sequence shown here is derived from an EMBL/GenBank/DDBJ whole genome shotgun (WGS) entry which is preliminary data.</text>
</comment>
<name>A0A9X2X356_9GAMM</name>